<organism evidence="1 2">
    <name type="scientific">Smallanthus sonchifolius</name>
    <dbReference type="NCBI Taxonomy" id="185202"/>
    <lineage>
        <taxon>Eukaryota</taxon>
        <taxon>Viridiplantae</taxon>
        <taxon>Streptophyta</taxon>
        <taxon>Embryophyta</taxon>
        <taxon>Tracheophyta</taxon>
        <taxon>Spermatophyta</taxon>
        <taxon>Magnoliopsida</taxon>
        <taxon>eudicotyledons</taxon>
        <taxon>Gunneridae</taxon>
        <taxon>Pentapetalae</taxon>
        <taxon>asterids</taxon>
        <taxon>campanulids</taxon>
        <taxon>Asterales</taxon>
        <taxon>Asteraceae</taxon>
        <taxon>Asteroideae</taxon>
        <taxon>Heliantheae alliance</taxon>
        <taxon>Millerieae</taxon>
        <taxon>Smallanthus</taxon>
    </lineage>
</organism>
<sequence>MKRARTHESFGLDDILGFQSCKYKAVGSLGEASDSNDNNISLSLNQGNNDKVDPMSIPAYTHISDLTVSSSSLADGNGGERGWAKPYRRSRNHRYDCSGELGWCRSSKFQVLDKSQKNLM</sequence>
<evidence type="ECO:0000313" key="1">
    <source>
        <dbReference type="EMBL" id="KAI3810898.1"/>
    </source>
</evidence>
<dbReference type="EMBL" id="CM042024">
    <property type="protein sequence ID" value="KAI3810898.1"/>
    <property type="molecule type" value="Genomic_DNA"/>
</dbReference>
<accession>A0ACB9ITA0</accession>
<keyword evidence="2" id="KW-1185">Reference proteome</keyword>
<evidence type="ECO:0000313" key="2">
    <source>
        <dbReference type="Proteomes" id="UP001056120"/>
    </source>
</evidence>
<proteinExistence type="predicted"/>
<name>A0ACB9ITA0_9ASTR</name>
<dbReference type="Proteomes" id="UP001056120">
    <property type="component" value="Linkage Group LG07"/>
</dbReference>
<gene>
    <name evidence="1" type="ORF">L1987_20536</name>
</gene>
<reference evidence="1 2" key="2">
    <citation type="journal article" date="2022" name="Mol. Ecol. Resour.">
        <title>The genomes of chicory, endive, great burdock and yacon provide insights into Asteraceae paleo-polyploidization history and plant inulin production.</title>
        <authorList>
            <person name="Fan W."/>
            <person name="Wang S."/>
            <person name="Wang H."/>
            <person name="Wang A."/>
            <person name="Jiang F."/>
            <person name="Liu H."/>
            <person name="Zhao H."/>
            <person name="Xu D."/>
            <person name="Zhang Y."/>
        </authorList>
    </citation>
    <scope>NUCLEOTIDE SEQUENCE [LARGE SCALE GENOMIC DNA]</scope>
    <source>
        <strain evidence="2">cv. Yunnan</strain>
        <tissue evidence="1">Leaves</tissue>
    </source>
</reference>
<protein>
    <submittedName>
        <fullName evidence="1">Uncharacterized protein</fullName>
    </submittedName>
</protein>
<reference evidence="2" key="1">
    <citation type="journal article" date="2022" name="Mol. Ecol. Resour.">
        <title>The genomes of chicory, endive, great burdock and yacon provide insights into Asteraceae palaeo-polyploidization history and plant inulin production.</title>
        <authorList>
            <person name="Fan W."/>
            <person name="Wang S."/>
            <person name="Wang H."/>
            <person name="Wang A."/>
            <person name="Jiang F."/>
            <person name="Liu H."/>
            <person name="Zhao H."/>
            <person name="Xu D."/>
            <person name="Zhang Y."/>
        </authorList>
    </citation>
    <scope>NUCLEOTIDE SEQUENCE [LARGE SCALE GENOMIC DNA]</scope>
    <source>
        <strain evidence="2">cv. Yunnan</strain>
    </source>
</reference>
<comment type="caution">
    <text evidence="1">The sequence shown here is derived from an EMBL/GenBank/DDBJ whole genome shotgun (WGS) entry which is preliminary data.</text>
</comment>